<keyword evidence="3" id="KW-1185">Reference proteome</keyword>
<accession>A0A9X1Y1K8</accession>
<gene>
    <name evidence="2" type="ORF">M0651_18920</name>
</gene>
<protein>
    <submittedName>
        <fullName evidence="2">Uncharacterized protein</fullName>
    </submittedName>
</protein>
<proteinExistence type="predicted"/>
<evidence type="ECO:0000256" key="1">
    <source>
        <dbReference type="SAM" id="Coils"/>
    </source>
</evidence>
<organism evidence="2 3">
    <name type="scientific">Paenibacillus mellifer</name>
    <dbReference type="NCBI Taxonomy" id="2937794"/>
    <lineage>
        <taxon>Bacteria</taxon>
        <taxon>Bacillati</taxon>
        <taxon>Bacillota</taxon>
        <taxon>Bacilli</taxon>
        <taxon>Bacillales</taxon>
        <taxon>Paenibacillaceae</taxon>
        <taxon>Paenibacillus</taxon>
    </lineage>
</organism>
<dbReference type="Proteomes" id="UP001139534">
    <property type="component" value="Unassembled WGS sequence"/>
</dbReference>
<name>A0A9X1Y1K8_9BACL</name>
<sequence>MTNKMGRPKAYATEEIKNIIDSYLAYTGGTVFLNASKIAKYANDELDLPNFKYYVINRDPEAKEYLEGLNARITGLSNKKIPITKTVFTQIDINSYLSMKKDDLKVALNNLNVLLEDMSNANTELIKENLKLKTRAQEKDTEIRRMNKENTEKYTEYQNAMVAYKELLDDQKQKIQELTIKVKQQDDLTHILWDREAENILKKNGVFEDDGVELSQDRVISDADADIIEVVKDTFPKVEDDKISYELINRIKNI</sequence>
<dbReference type="RefSeq" id="WP_248553288.1">
    <property type="nucleotide sequence ID" value="NZ_JALPRK010000021.1"/>
</dbReference>
<comment type="caution">
    <text evidence="2">The sequence shown here is derived from an EMBL/GenBank/DDBJ whole genome shotgun (WGS) entry which is preliminary data.</text>
</comment>
<keyword evidence="1" id="KW-0175">Coiled coil</keyword>
<dbReference type="EMBL" id="JALPRK010000021">
    <property type="protein sequence ID" value="MCK8489249.1"/>
    <property type="molecule type" value="Genomic_DNA"/>
</dbReference>
<dbReference type="AlphaFoldDB" id="A0A9X1Y1K8"/>
<reference evidence="2" key="1">
    <citation type="submission" date="2022-04" db="EMBL/GenBank/DDBJ databases">
        <authorList>
            <person name="Seo M.-J."/>
        </authorList>
    </citation>
    <scope>NUCLEOTIDE SEQUENCE</scope>
    <source>
        <strain evidence="2">MBLB2552</strain>
    </source>
</reference>
<feature type="coiled-coil region" evidence="1">
    <location>
        <begin position="101"/>
        <end position="188"/>
    </location>
</feature>
<evidence type="ECO:0000313" key="2">
    <source>
        <dbReference type="EMBL" id="MCK8489249.1"/>
    </source>
</evidence>
<evidence type="ECO:0000313" key="3">
    <source>
        <dbReference type="Proteomes" id="UP001139534"/>
    </source>
</evidence>